<feature type="transmembrane region" description="Helical" evidence="6">
    <location>
        <begin position="312"/>
        <end position="331"/>
    </location>
</feature>
<feature type="transmembrane region" description="Helical" evidence="6">
    <location>
        <begin position="50"/>
        <end position="73"/>
    </location>
</feature>
<feature type="domain" description="Major facilitator superfamily (MFS) profile" evidence="7">
    <location>
        <begin position="17"/>
        <end position="399"/>
    </location>
</feature>
<reference evidence="8 9" key="1">
    <citation type="submission" date="2020-08" db="EMBL/GenBank/DDBJ databases">
        <title>A Genomic Blueprint of the Chicken Gut Microbiome.</title>
        <authorList>
            <person name="Gilroy R."/>
            <person name="Ravi A."/>
            <person name="Getino M."/>
            <person name="Pursley I."/>
            <person name="Horton D.L."/>
            <person name="Alikhan N.-F."/>
            <person name="Baker D."/>
            <person name="Gharbi K."/>
            <person name="Hall N."/>
            <person name="Watson M."/>
            <person name="Adriaenssens E.M."/>
            <person name="Foster-Nyarko E."/>
            <person name="Jarju S."/>
            <person name="Secka A."/>
            <person name="Antonio M."/>
            <person name="Oren A."/>
            <person name="Chaudhuri R."/>
            <person name="La Ragione R.M."/>
            <person name="Hildebrand F."/>
            <person name="Pallen M.J."/>
        </authorList>
    </citation>
    <scope>NUCLEOTIDE SEQUENCE [LARGE SCALE GENOMIC DNA]</scope>
    <source>
        <strain evidence="8 9">Sa2YVA2</strain>
    </source>
</reference>
<dbReference type="EMBL" id="JACSQN010000012">
    <property type="protein sequence ID" value="MBD7985573.1"/>
    <property type="molecule type" value="Genomic_DNA"/>
</dbReference>
<dbReference type="InterPro" id="IPR036259">
    <property type="entry name" value="MFS_trans_sf"/>
</dbReference>
<dbReference type="InterPro" id="IPR052524">
    <property type="entry name" value="MFS_Cyanate_Porter"/>
</dbReference>
<dbReference type="PANTHER" id="PTHR23523:SF2">
    <property type="entry name" value="2-NITROIMIDAZOLE TRANSPORTER"/>
    <property type="match status" value="1"/>
</dbReference>
<proteinExistence type="predicted"/>
<evidence type="ECO:0000256" key="3">
    <source>
        <dbReference type="ARBA" id="ARBA00022692"/>
    </source>
</evidence>
<feature type="transmembrane region" description="Helical" evidence="6">
    <location>
        <begin position="80"/>
        <end position="99"/>
    </location>
</feature>
<dbReference type="Pfam" id="PF07690">
    <property type="entry name" value="MFS_1"/>
    <property type="match status" value="1"/>
</dbReference>
<feature type="transmembrane region" description="Helical" evidence="6">
    <location>
        <begin position="12"/>
        <end position="30"/>
    </location>
</feature>
<keyword evidence="3 6" id="KW-0812">Transmembrane</keyword>
<evidence type="ECO:0000313" key="9">
    <source>
        <dbReference type="Proteomes" id="UP000626786"/>
    </source>
</evidence>
<dbReference type="InterPro" id="IPR020846">
    <property type="entry name" value="MFS_dom"/>
</dbReference>
<evidence type="ECO:0000256" key="5">
    <source>
        <dbReference type="ARBA" id="ARBA00023136"/>
    </source>
</evidence>
<organism evidence="8 9">
    <name type="scientific">Sporosarcina quadrami</name>
    <dbReference type="NCBI Taxonomy" id="2762234"/>
    <lineage>
        <taxon>Bacteria</taxon>
        <taxon>Bacillati</taxon>
        <taxon>Bacillota</taxon>
        <taxon>Bacilli</taxon>
        <taxon>Bacillales</taxon>
        <taxon>Caryophanaceae</taxon>
        <taxon>Sporosarcina</taxon>
    </lineage>
</organism>
<evidence type="ECO:0000256" key="1">
    <source>
        <dbReference type="ARBA" id="ARBA00004651"/>
    </source>
</evidence>
<keyword evidence="5 6" id="KW-0472">Membrane</keyword>
<evidence type="ECO:0000259" key="7">
    <source>
        <dbReference type="PROSITE" id="PS50850"/>
    </source>
</evidence>
<feature type="transmembrane region" description="Helical" evidence="6">
    <location>
        <begin position="257"/>
        <end position="277"/>
    </location>
</feature>
<keyword evidence="2" id="KW-0813">Transport</keyword>
<dbReference type="PANTHER" id="PTHR23523">
    <property type="match status" value="1"/>
</dbReference>
<evidence type="ECO:0000256" key="6">
    <source>
        <dbReference type="SAM" id="Phobius"/>
    </source>
</evidence>
<evidence type="ECO:0000256" key="4">
    <source>
        <dbReference type="ARBA" id="ARBA00022989"/>
    </source>
</evidence>
<dbReference type="SUPFAM" id="SSF103473">
    <property type="entry name" value="MFS general substrate transporter"/>
    <property type="match status" value="1"/>
</dbReference>
<feature type="transmembrane region" description="Helical" evidence="6">
    <location>
        <begin position="169"/>
        <end position="190"/>
    </location>
</feature>
<dbReference type="InterPro" id="IPR011701">
    <property type="entry name" value="MFS"/>
</dbReference>
<keyword evidence="9" id="KW-1185">Reference proteome</keyword>
<dbReference type="CDD" id="cd17339">
    <property type="entry name" value="MFS_NIMT_CynX_like"/>
    <property type="match status" value="1"/>
</dbReference>
<feature type="transmembrane region" description="Helical" evidence="6">
    <location>
        <begin position="373"/>
        <end position="394"/>
    </location>
</feature>
<protein>
    <submittedName>
        <fullName evidence="8">MFS transporter</fullName>
    </submittedName>
</protein>
<sequence length="402" mass="43254">MDPEYRSKKILFTKQTLLLIIGIIFIASTLRSPLTSVGPIIAPIRDSLGMSNVLAGFLTTIPLLAFAIISPFAPKLANRFGMEITLFLSLCLITLGIVIRSIGSVPLLLIGTFLIGVAIAFGNVLLPGLLKLSFPLHIGLMTGIYSVAMNISATIASGISVPIVEKTTFGWQGALGIWAILSVIALFLWLPQLKGRVKLPAKTKQLEDVNKTPLWKSPTAWAVTLFMGLQSLLFYSTSAWMPEMLTSRGMEAAQAGWMLSLLQFSQLPMTFIIPIIAGRVKDQRSIVLGVAALFMIGYGGVLVGSFALTPLWMIAIGIAGGSAFGLSMMFFTLRTDTHMDAAQLSGMAQSYGYLLAAGGPVLFGYLHDLTDSWTSPMIIFIVVAFLLMFSGLVAGKNKKVVI</sequence>
<feature type="transmembrane region" description="Helical" evidence="6">
    <location>
        <begin position="286"/>
        <end position="306"/>
    </location>
</feature>
<feature type="transmembrane region" description="Helical" evidence="6">
    <location>
        <begin position="351"/>
        <end position="367"/>
    </location>
</feature>
<dbReference type="Gene3D" id="1.20.1250.20">
    <property type="entry name" value="MFS general substrate transporter like domains"/>
    <property type="match status" value="2"/>
</dbReference>
<accession>A0ABR8UCY5</accession>
<feature type="transmembrane region" description="Helical" evidence="6">
    <location>
        <begin position="138"/>
        <end position="163"/>
    </location>
</feature>
<dbReference type="Proteomes" id="UP000626786">
    <property type="component" value="Unassembled WGS sequence"/>
</dbReference>
<dbReference type="PROSITE" id="PS50850">
    <property type="entry name" value="MFS"/>
    <property type="match status" value="1"/>
</dbReference>
<feature type="transmembrane region" description="Helical" evidence="6">
    <location>
        <begin position="219"/>
        <end position="237"/>
    </location>
</feature>
<comment type="subcellular location">
    <subcellularLocation>
        <location evidence="1">Cell membrane</location>
        <topology evidence="1">Multi-pass membrane protein</topology>
    </subcellularLocation>
</comment>
<comment type="caution">
    <text evidence="8">The sequence shown here is derived from an EMBL/GenBank/DDBJ whole genome shotgun (WGS) entry which is preliminary data.</text>
</comment>
<evidence type="ECO:0000256" key="2">
    <source>
        <dbReference type="ARBA" id="ARBA00022448"/>
    </source>
</evidence>
<name>A0ABR8UCY5_9BACL</name>
<keyword evidence="4 6" id="KW-1133">Transmembrane helix</keyword>
<evidence type="ECO:0000313" key="8">
    <source>
        <dbReference type="EMBL" id="MBD7985573.1"/>
    </source>
</evidence>
<gene>
    <name evidence="8" type="ORF">H9649_13340</name>
</gene>
<feature type="transmembrane region" description="Helical" evidence="6">
    <location>
        <begin position="105"/>
        <end position="126"/>
    </location>
</feature>
<dbReference type="RefSeq" id="WP_191695396.1">
    <property type="nucleotide sequence ID" value="NZ_JACSQN010000012.1"/>
</dbReference>